<keyword evidence="1" id="KW-0812">Transmembrane</keyword>
<evidence type="ECO:0000256" key="1">
    <source>
        <dbReference type="SAM" id="Phobius"/>
    </source>
</evidence>
<feature type="transmembrane region" description="Helical" evidence="1">
    <location>
        <begin position="27"/>
        <end position="49"/>
    </location>
</feature>
<sequence>MKLNKKKEANTVGKQVENNKEASLKGAFVSVLFLGSFIALLWLGIWSLFMARV</sequence>
<gene>
    <name evidence="2" type="ORF">DLJ74_14290</name>
</gene>
<proteinExistence type="predicted"/>
<evidence type="ECO:0000313" key="3">
    <source>
        <dbReference type="Proteomes" id="UP000245624"/>
    </source>
</evidence>
<dbReference type="Proteomes" id="UP000245624">
    <property type="component" value="Unassembled WGS sequence"/>
</dbReference>
<dbReference type="OrthoDB" id="2418411at2"/>
<accession>A0A317L1Y7</accession>
<name>A0A317L1Y7_9BACI</name>
<keyword evidence="3" id="KW-1185">Reference proteome</keyword>
<organism evidence="2 3">
    <name type="scientific">Gracilibacillus dipsosauri</name>
    <dbReference type="NCBI Taxonomy" id="178340"/>
    <lineage>
        <taxon>Bacteria</taxon>
        <taxon>Bacillati</taxon>
        <taxon>Bacillota</taxon>
        <taxon>Bacilli</taxon>
        <taxon>Bacillales</taxon>
        <taxon>Bacillaceae</taxon>
        <taxon>Gracilibacillus</taxon>
    </lineage>
</organism>
<evidence type="ECO:0000313" key="2">
    <source>
        <dbReference type="EMBL" id="PWU67799.1"/>
    </source>
</evidence>
<dbReference type="EMBL" id="QGTD01000013">
    <property type="protein sequence ID" value="PWU67799.1"/>
    <property type="molecule type" value="Genomic_DNA"/>
</dbReference>
<dbReference type="AlphaFoldDB" id="A0A317L1Y7"/>
<reference evidence="2 3" key="1">
    <citation type="submission" date="2018-05" db="EMBL/GenBank/DDBJ databases">
        <title>Genomic analysis of Gracilibacillus dipsosauri DD1 reveals novel features of a salt-tolerant amylase.</title>
        <authorList>
            <person name="Deutch C.E."/>
            <person name="Yang S."/>
        </authorList>
    </citation>
    <scope>NUCLEOTIDE SEQUENCE [LARGE SCALE GENOMIC DNA]</scope>
    <source>
        <strain evidence="2 3">DD1</strain>
    </source>
</reference>
<protein>
    <submittedName>
        <fullName evidence="2">Cytochrome c oxidase subunit 2A</fullName>
    </submittedName>
</protein>
<comment type="caution">
    <text evidence="2">The sequence shown here is derived from an EMBL/GenBank/DDBJ whole genome shotgun (WGS) entry which is preliminary data.</text>
</comment>
<keyword evidence="1" id="KW-0472">Membrane</keyword>
<keyword evidence="1" id="KW-1133">Transmembrane helix</keyword>